<evidence type="ECO:0000313" key="3">
    <source>
        <dbReference type="EMBL" id="GFS33164.1"/>
    </source>
</evidence>
<dbReference type="EMBL" id="BJWL01000182">
    <property type="protein sequence ID" value="GFS33164.1"/>
    <property type="molecule type" value="Genomic_DNA"/>
</dbReference>
<keyword evidence="2" id="KW-1133">Transmembrane helix</keyword>
<keyword evidence="2" id="KW-0812">Transmembrane</keyword>
<keyword evidence="4" id="KW-1185">Reference proteome</keyword>
<evidence type="ECO:0000256" key="1">
    <source>
        <dbReference type="SAM" id="MobiDB-lite"/>
    </source>
</evidence>
<evidence type="ECO:0000313" key="4">
    <source>
        <dbReference type="Proteomes" id="UP000585474"/>
    </source>
</evidence>
<proteinExistence type="predicted"/>
<gene>
    <name evidence="3" type="ORF">Acr_00g0026720</name>
</gene>
<dbReference type="Proteomes" id="UP000585474">
    <property type="component" value="Unassembled WGS sequence"/>
</dbReference>
<protein>
    <submittedName>
        <fullName evidence="3">Uncharacterized protein</fullName>
    </submittedName>
</protein>
<feature type="region of interest" description="Disordered" evidence="1">
    <location>
        <begin position="107"/>
        <end position="136"/>
    </location>
</feature>
<dbReference type="AlphaFoldDB" id="A0A7J0DF35"/>
<feature type="transmembrane region" description="Helical" evidence="2">
    <location>
        <begin position="313"/>
        <end position="336"/>
    </location>
</feature>
<accession>A0A7J0DF35</accession>
<organism evidence="3 4">
    <name type="scientific">Actinidia rufa</name>
    <dbReference type="NCBI Taxonomy" id="165716"/>
    <lineage>
        <taxon>Eukaryota</taxon>
        <taxon>Viridiplantae</taxon>
        <taxon>Streptophyta</taxon>
        <taxon>Embryophyta</taxon>
        <taxon>Tracheophyta</taxon>
        <taxon>Spermatophyta</taxon>
        <taxon>Magnoliopsida</taxon>
        <taxon>eudicotyledons</taxon>
        <taxon>Gunneridae</taxon>
        <taxon>Pentapetalae</taxon>
        <taxon>asterids</taxon>
        <taxon>Ericales</taxon>
        <taxon>Actinidiaceae</taxon>
        <taxon>Actinidia</taxon>
    </lineage>
</organism>
<name>A0A7J0DF35_9ERIC</name>
<comment type="caution">
    <text evidence="3">The sequence shown here is derived from an EMBL/GenBank/DDBJ whole genome shotgun (WGS) entry which is preliminary data.</text>
</comment>
<keyword evidence="2" id="KW-0472">Membrane</keyword>
<evidence type="ECO:0000256" key="2">
    <source>
        <dbReference type="SAM" id="Phobius"/>
    </source>
</evidence>
<reference evidence="4" key="1">
    <citation type="submission" date="2019-07" db="EMBL/GenBank/DDBJ databases">
        <title>De Novo Assembly of kiwifruit Actinidia rufa.</title>
        <authorList>
            <person name="Sugita-Konishi S."/>
            <person name="Sato K."/>
            <person name="Mori E."/>
            <person name="Abe Y."/>
            <person name="Kisaki G."/>
            <person name="Hamano K."/>
            <person name="Suezawa K."/>
            <person name="Otani M."/>
            <person name="Fukuda T."/>
            <person name="Manabe T."/>
            <person name="Gomi K."/>
            <person name="Tabuchi M."/>
            <person name="Akimitsu K."/>
            <person name="Kataoka I."/>
        </authorList>
    </citation>
    <scope>NUCLEOTIDE SEQUENCE [LARGE SCALE GENOMIC DNA]</scope>
    <source>
        <strain evidence="4">cv. Fuchu</strain>
    </source>
</reference>
<sequence>MVIRFTVTYSGYIAMNLASSASIKVGNSRLFHDARSGHSSSTPTPSPTSISKNHHGLISLARLSGYLSEPSSIGVFGIAPIKASMIIPFLHWQKWMPCHEPIMGADSSGAGGGCHGQNSSEREESSDSEGVPAAAGPQRRNWFSRLLNFSSDDAKAVITALTIEVGRAKGDSFVVYVAHPRKSGTSHGKLLVNGIVQNEDFIMELVRYKLRPVEERKLRNRHHGGPAAVWVALTSCASGLRCLALSECLTRPCLYGVAGSLPSTVGVSIWAWGCQKALCHRMDSARCAKRARVCCCCNAAAVTKSRNVSTWNALTLTLFWFFLFPFFIYSLLLTFLSVLGKGKEHGVCAYSLHKACNRNSWPPPSCGLVDFSLNDDNLHQKPTQHDVFIANSGHCKRQDCYFEKWSQMKKLRILEMYWVVLLFGSKIGFLSKSLIQI</sequence>